<protein>
    <submittedName>
        <fullName evidence="2">Uncharacterized protein</fullName>
    </submittedName>
</protein>
<evidence type="ECO:0000256" key="1">
    <source>
        <dbReference type="SAM" id="MobiDB-lite"/>
    </source>
</evidence>
<reference evidence="2" key="1">
    <citation type="submission" date="2023-07" db="EMBL/GenBank/DDBJ databases">
        <title>Genomic Encyclopedia of Type Strains, Phase IV (KMG-IV): sequencing the most valuable type-strain genomes for metagenomic binning, comparative biology and taxonomic classification.</title>
        <authorList>
            <person name="Goeker M."/>
        </authorList>
    </citation>
    <scope>NUCLEOTIDE SEQUENCE</scope>
    <source>
        <strain evidence="2">DSM 19569</strain>
    </source>
</reference>
<evidence type="ECO:0000313" key="3">
    <source>
        <dbReference type="Proteomes" id="UP001223420"/>
    </source>
</evidence>
<organism evidence="2 3">
    <name type="scientific">Methylobacterium brachiatum</name>
    <dbReference type="NCBI Taxonomy" id="269660"/>
    <lineage>
        <taxon>Bacteria</taxon>
        <taxon>Pseudomonadati</taxon>
        <taxon>Pseudomonadota</taxon>
        <taxon>Alphaproteobacteria</taxon>
        <taxon>Hyphomicrobiales</taxon>
        <taxon>Methylobacteriaceae</taxon>
        <taxon>Methylobacterium</taxon>
    </lineage>
</organism>
<dbReference type="AlphaFoldDB" id="A0AAJ1WTY1"/>
<comment type="caution">
    <text evidence="2">The sequence shown here is derived from an EMBL/GenBank/DDBJ whole genome shotgun (WGS) entry which is preliminary data.</text>
</comment>
<dbReference type="RefSeq" id="WP_230364996.1">
    <property type="nucleotide sequence ID" value="NZ_JAJALK010000001.1"/>
</dbReference>
<accession>A0AAJ1WTY1</accession>
<name>A0AAJ1WTY1_9HYPH</name>
<dbReference type="Proteomes" id="UP001223420">
    <property type="component" value="Unassembled WGS sequence"/>
</dbReference>
<sequence length="98" mass="10751">MMVPDMQRIYGREFTDGKAQTILRAWRGNIRLDDLFIGRGQVERMGPRSASEASLGTMAGKRLRRSRAARLTSQSAMPAATWPDPVSALGRGSCIPST</sequence>
<proteinExistence type="predicted"/>
<feature type="region of interest" description="Disordered" evidence="1">
    <location>
        <begin position="70"/>
        <end position="98"/>
    </location>
</feature>
<gene>
    <name evidence="2" type="ORF">QO001_000345</name>
</gene>
<evidence type="ECO:0000313" key="2">
    <source>
        <dbReference type="EMBL" id="MDQ0541437.1"/>
    </source>
</evidence>
<dbReference type="EMBL" id="JAUSWL010000001">
    <property type="protein sequence ID" value="MDQ0541437.1"/>
    <property type="molecule type" value="Genomic_DNA"/>
</dbReference>